<evidence type="ECO:0000313" key="1">
    <source>
        <dbReference type="EMBL" id="GAA4401121.1"/>
    </source>
</evidence>
<comment type="caution">
    <text evidence="1">The sequence shown here is derived from an EMBL/GenBank/DDBJ whole genome shotgun (WGS) entry which is preliminary data.</text>
</comment>
<dbReference type="EMBL" id="BAABHB010000002">
    <property type="protein sequence ID" value="GAA4401121.1"/>
    <property type="molecule type" value="Genomic_DNA"/>
</dbReference>
<dbReference type="Proteomes" id="UP001500936">
    <property type="component" value="Unassembled WGS sequence"/>
</dbReference>
<organism evidence="1 2">
    <name type="scientific">Nibrella viscosa</name>
    <dbReference type="NCBI Taxonomy" id="1084524"/>
    <lineage>
        <taxon>Bacteria</taxon>
        <taxon>Pseudomonadati</taxon>
        <taxon>Bacteroidota</taxon>
        <taxon>Cytophagia</taxon>
        <taxon>Cytophagales</taxon>
        <taxon>Spirosomataceae</taxon>
        <taxon>Nibrella</taxon>
    </lineage>
</organism>
<proteinExistence type="predicted"/>
<evidence type="ECO:0008006" key="3">
    <source>
        <dbReference type="Google" id="ProtNLM"/>
    </source>
</evidence>
<accession>A0ABP8K6B5</accession>
<gene>
    <name evidence="1" type="ORF">GCM10023187_14960</name>
</gene>
<protein>
    <recommendedName>
        <fullName evidence="3">Lipoprotein</fullName>
    </recommendedName>
</protein>
<evidence type="ECO:0000313" key="2">
    <source>
        <dbReference type="Proteomes" id="UP001500936"/>
    </source>
</evidence>
<reference evidence="2" key="1">
    <citation type="journal article" date="2019" name="Int. J. Syst. Evol. Microbiol.">
        <title>The Global Catalogue of Microorganisms (GCM) 10K type strain sequencing project: providing services to taxonomists for standard genome sequencing and annotation.</title>
        <authorList>
            <consortium name="The Broad Institute Genomics Platform"/>
            <consortium name="The Broad Institute Genome Sequencing Center for Infectious Disease"/>
            <person name="Wu L."/>
            <person name="Ma J."/>
        </authorList>
    </citation>
    <scope>NUCLEOTIDE SEQUENCE [LARGE SCALE GENOMIC DNA]</scope>
    <source>
        <strain evidence="2">JCM 17925</strain>
    </source>
</reference>
<name>A0ABP8K6B5_9BACT</name>
<keyword evidence="2" id="KW-1185">Reference proteome</keyword>
<sequence length="266" mass="30699">MLITRSYGQQPAPQRQYSEVMYHKIKPGHTLEEALAIEKEWKKIHQVQLDNGHISGWFVISKYLSSNPDRQAYDYVTIKNFTDFAVFGNSYPESHLEKTFGSTTKDKWADLLKRTGEVQEGIKVEIWEGVDAVWNEKQLSPDKSPIWVIDLMRVKDGKDAEYVAMEKDMKKLHQERIKMNNITGWNLAALKYPGGSENGYNYATVNYFGNAKEMGDTRYGEAFQKVMAGQDVNKLVSRIYQTRDLVRQEIYILREFAVKQPALAAK</sequence>